<comment type="subcellular location">
    <subcellularLocation>
        <location evidence="1">Nucleus</location>
    </subcellularLocation>
</comment>
<reference evidence="6" key="1">
    <citation type="submission" date="2023-06" db="EMBL/GenBank/DDBJ databases">
        <title>Conoideocrella luteorostrata (Hypocreales: Clavicipitaceae), a potential biocontrol fungus for elongate hemlock scale in United States Christmas tree production areas.</title>
        <authorList>
            <person name="Barrett H."/>
            <person name="Lovett B."/>
            <person name="Macias A.M."/>
            <person name="Stajich J.E."/>
            <person name="Kasson M.T."/>
        </authorList>
    </citation>
    <scope>NUCLEOTIDE SEQUENCE</scope>
    <source>
        <strain evidence="6">ARSEF 14590</strain>
    </source>
</reference>
<evidence type="ECO:0000256" key="5">
    <source>
        <dbReference type="SAM" id="MobiDB-lite"/>
    </source>
</evidence>
<feature type="compositionally biased region" description="Low complexity" evidence="5">
    <location>
        <begin position="254"/>
        <end position="268"/>
    </location>
</feature>
<dbReference type="InterPro" id="IPR046347">
    <property type="entry name" value="bZIP_sf"/>
</dbReference>
<evidence type="ECO:0000256" key="3">
    <source>
        <dbReference type="ARBA" id="ARBA00023163"/>
    </source>
</evidence>
<comment type="caution">
    <text evidence="6">The sequence shown here is derived from an EMBL/GenBank/DDBJ whole genome shotgun (WGS) entry which is preliminary data.</text>
</comment>
<evidence type="ECO:0000256" key="1">
    <source>
        <dbReference type="ARBA" id="ARBA00004123"/>
    </source>
</evidence>
<dbReference type="GO" id="GO:0003700">
    <property type="term" value="F:DNA-binding transcription factor activity"/>
    <property type="evidence" value="ECO:0007669"/>
    <property type="project" value="InterPro"/>
</dbReference>
<evidence type="ECO:0000313" key="7">
    <source>
        <dbReference type="Proteomes" id="UP001251528"/>
    </source>
</evidence>
<dbReference type="PANTHER" id="PTHR19304">
    <property type="entry name" value="CYCLIC-AMP RESPONSE ELEMENT BINDING PROTEIN"/>
    <property type="match status" value="1"/>
</dbReference>
<dbReference type="InterPro" id="IPR051027">
    <property type="entry name" value="bZIP_transcription_factors"/>
</dbReference>
<feature type="region of interest" description="Disordered" evidence="5">
    <location>
        <begin position="101"/>
        <end position="157"/>
    </location>
</feature>
<evidence type="ECO:0000313" key="6">
    <source>
        <dbReference type="EMBL" id="KAK2616997.1"/>
    </source>
</evidence>
<keyword evidence="2" id="KW-0805">Transcription regulation</keyword>
<dbReference type="CDD" id="cd14687">
    <property type="entry name" value="bZIP_ATF2"/>
    <property type="match status" value="1"/>
</dbReference>
<dbReference type="SUPFAM" id="SSF57959">
    <property type="entry name" value="Leucine zipper domain"/>
    <property type="match status" value="1"/>
</dbReference>
<dbReference type="AlphaFoldDB" id="A0AAJ0CZN6"/>
<evidence type="ECO:0000256" key="2">
    <source>
        <dbReference type="ARBA" id="ARBA00023015"/>
    </source>
</evidence>
<keyword evidence="7" id="KW-1185">Reference proteome</keyword>
<dbReference type="Gene3D" id="1.20.5.170">
    <property type="match status" value="1"/>
</dbReference>
<gene>
    <name evidence="6" type="ORF">QQS21_000086</name>
</gene>
<feature type="compositionally biased region" description="Polar residues" evidence="5">
    <location>
        <begin position="126"/>
        <end position="135"/>
    </location>
</feature>
<dbReference type="GO" id="GO:0005634">
    <property type="term" value="C:nucleus"/>
    <property type="evidence" value="ECO:0007669"/>
    <property type="project" value="UniProtKB-SubCell"/>
</dbReference>
<organism evidence="6 7">
    <name type="scientific">Conoideocrella luteorostrata</name>
    <dbReference type="NCBI Taxonomy" id="1105319"/>
    <lineage>
        <taxon>Eukaryota</taxon>
        <taxon>Fungi</taxon>
        <taxon>Dikarya</taxon>
        <taxon>Ascomycota</taxon>
        <taxon>Pezizomycotina</taxon>
        <taxon>Sordariomycetes</taxon>
        <taxon>Hypocreomycetidae</taxon>
        <taxon>Hypocreales</taxon>
        <taxon>Clavicipitaceae</taxon>
        <taxon>Conoideocrella</taxon>
    </lineage>
</organism>
<dbReference type="EMBL" id="JASWJB010000001">
    <property type="protein sequence ID" value="KAK2616997.1"/>
    <property type="molecule type" value="Genomic_DNA"/>
</dbReference>
<protein>
    <recommendedName>
        <fullName evidence="8">BZIP domain-containing protein</fullName>
    </recommendedName>
</protein>
<keyword evidence="3" id="KW-0804">Transcription</keyword>
<name>A0AAJ0CZN6_9HYPO</name>
<keyword evidence="4" id="KW-0539">Nucleus</keyword>
<sequence>MAMSALEEYPDIGTWNDLPFGYMMPFDSNDSELLNIPQSHGFFIPQIPAEALVPPCPHPTDTRGDYQDWCSSSCVDGKPSPDANDMTLRFYHARAESSPLYLPPSEEKLTAQPQSNASPPRPSDVVSGSKSTVPKTCSRPRSRTVNRGLKSNGDNKQCNDLLERNRAAAIKFRKKSKESAQKLELATGDLERKHDDLRAEYCRLSAEVLQLKCDLMDHVVCNDKTIDAWLKKEAKNFTETLMLKCHPSHNISPTSHFSTASSASPATTEGLGPFSPCSPILGDE</sequence>
<proteinExistence type="predicted"/>
<evidence type="ECO:0008006" key="8">
    <source>
        <dbReference type="Google" id="ProtNLM"/>
    </source>
</evidence>
<evidence type="ECO:0000256" key="4">
    <source>
        <dbReference type="ARBA" id="ARBA00023242"/>
    </source>
</evidence>
<feature type="region of interest" description="Disordered" evidence="5">
    <location>
        <begin position="254"/>
        <end position="275"/>
    </location>
</feature>
<accession>A0AAJ0CZN6</accession>
<dbReference type="Proteomes" id="UP001251528">
    <property type="component" value="Unassembled WGS sequence"/>
</dbReference>